<dbReference type="PANTHER" id="PTHR34817:SF1">
    <property type="entry name" value="NUCLEOTIDYLTRANSFERASE"/>
    <property type="match status" value="1"/>
</dbReference>
<reference evidence="2 3" key="1">
    <citation type="submission" date="2016-10" db="EMBL/GenBank/DDBJ databases">
        <authorList>
            <person name="de Groot N.N."/>
        </authorList>
    </citation>
    <scope>NUCLEOTIDE SEQUENCE [LARGE SCALE GENOMIC DNA]</scope>
    <source>
        <strain evidence="3">P4-7,KCTC 19426,CECT 7604</strain>
    </source>
</reference>
<dbReference type="Proteomes" id="UP000198741">
    <property type="component" value="Chromosome I"/>
</dbReference>
<accession>A0A1H0KVS5</accession>
<evidence type="ECO:0000313" key="2">
    <source>
        <dbReference type="EMBL" id="SDO59882.1"/>
    </source>
</evidence>
<dbReference type="EMBL" id="LT629710">
    <property type="protein sequence ID" value="SDO59882.1"/>
    <property type="molecule type" value="Genomic_DNA"/>
</dbReference>
<dbReference type="Pfam" id="PF10127">
    <property type="entry name" value="RlaP"/>
    <property type="match status" value="1"/>
</dbReference>
<dbReference type="InterPro" id="IPR018775">
    <property type="entry name" value="RlaP"/>
</dbReference>
<keyword evidence="3" id="KW-1185">Reference proteome</keyword>
<feature type="region of interest" description="Disordered" evidence="1">
    <location>
        <begin position="1"/>
        <end position="25"/>
    </location>
</feature>
<name>A0A1H0KVS5_9ACTN</name>
<protein>
    <submittedName>
        <fullName evidence="2">Predicted nucleotidyltransferase</fullName>
    </submittedName>
</protein>
<dbReference type="AlphaFoldDB" id="A0A1H0KVS5"/>
<dbReference type="GO" id="GO:0016740">
    <property type="term" value="F:transferase activity"/>
    <property type="evidence" value="ECO:0007669"/>
    <property type="project" value="UniProtKB-KW"/>
</dbReference>
<dbReference type="RefSeq" id="WP_090475371.1">
    <property type="nucleotide sequence ID" value="NZ_LT629710.1"/>
</dbReference>
<proteinExistence type="predicted"/>
<keyword evidence="2" id="KW-0808">Transferase</keyword>
<dbReference type="PANTHER" id="PTHR34817">
    <property type="entry name" value="NUCLEOTIDYLTRANSFERASE"/>
    <property type="match status" value="1"/>
</dbReference>
<dbReference type="OrthoDB" id="243791at2"/>
<evidence type="ECO:0000256" key="1">
    <source>
        <dbReference type="SAM" id="MobiDB-lite"/>
    </source>
</evidence>
<organism evidence="2 3">
    <name type="scientific">Nakamurella panacisegetis</name>
    <dbReference type="NCBI Taxonomy" id="1090615"/>
    <lineage>
        <taxon>Bacteria</taxon>
        <taxon>Bacillati</taxon>
        <taxon>Actinomycetota</taxon>
        <taxon>Actinomycetes</taxon>
        <taxon>Nakamurellales</taxon>
        <taxon>Nakamurellaceae</taxon>
        <taxon>Nakamurella</taxon>
    </lineage>
</organism>
<evidence type="ECO:0000313" key="3">
    <source>
        <dbReference type="Proteomes" id="UP000198741"/>
    </source>
</evidence>
<dbReference type="STRING" id="1090615.SAMN04515671_1443"/>
<gene>
    <name evidence="2" type="ORF">SAMN04515671_1443</name>
</gene>
<sequence>MPGPLTVGDEAASRLPAGFAHPHASEEARRIAERGLILRTQVGSGVHGTSISGQDDRDEMGICLEPPEFITGLARVPSGVEGDDPTVRFEQYQRHTVWDKPGGLANRSGAGDLDVVIYSARKWARLALNGNPTVLLVLFVPDDEVVFRNDAGAELVDNAQRFVSRRAADRFLGYLQSQRAAMTGEVGAHTNRPELVAVHGYDTKYAMHALRLGLQGVELLTTGRITLPVPQPDREYLRSIRRGEVPQAEVITAVDDAEDQLRRLRDAPSIPKDPDQAWVDRWLHRSYLSFWDTLRRTKDSLAGR</sequence>